<proteinExistence type="predicted"/>
<dbReference type="EMBL" id="SRLO01000062">
    <property type="protein sequence ID" value="TNN79667.1"/>
    <property type="molecule type" value="Genomic_DNA"/>
</dbReference>
<evidence type="ECO:0000313" key="2">
    <source>
        <dbReference type="EMBL" id="TNN79667.1"/>
    </source>
</evidence>
<comment type="caution">
    <text evidence="2">The sequence shown here is derived from an EMBL/GenBank/DDBJ whole genome shotgun (WGS) entry which is preliminary data.</text>
</comment>
<dbReference type="AlphaFoldDB" id="A0A4Z2IPE0"/>
<protein>
    <submittedName>
        <fullName evidence="2">Copine-5</fullName>
    </submittedName>
</protein>
<accession>A0A4Z2IPE0</accession>
<feature type="compositionally biased region" description="Gly residues" evidence="1">
    <location>
        <begin position="88"/>
        <end position="98"/>
    </location>
</feature>
<feature type="compositionally biased region" description="Basic and acidic residues" evidence="1">
    <location>
        <begin position="107"/>
        <end position="119"/>
    </location>
</feature>
<dbReference type="OrthoDB" id="5855668at2759"/>
<feature type="region of interest" description="Disordered" evidence="1">
    <location>
        <begin position="88"/>
        <end position="119"/>
    </location>
</feature>
<name>A0A4Z2IPE0_9TELE</name>
<organism evidence="2 3">
    <name type="scientific">Liparis tanakae</name>
    <name type="common">Tanaka's snailfish</name>
    <dbReference type="NCBI Taxonomy" id="230148"/>
    <lineage>
        <taxon>Eukaryota</taxon>
        <taxon>Metazoa</taxon>
        <taxon>Chordata</taxon>
        <taxon>Craniata</taxon>
        <taxon>Vertebrata</taxon>
        <taxon>Euteleostomi</taxon>
        <taxon>Actinopterygii</taxon>
        <taxon>Neopterygii</taxon>
        <taxon>Teleostei</taxon>
        <taxon>Neoteleostei</taxon>
        <taxon>Acanthomorphata</taxon>
        <taxon>Eupercaria</taxon>
        <taxon>Perciformes</taxon>
        <taxon>Cottioidei</taxon>
        <taxon>Cottales</taxon>
        <taxon>Liparidae</taxon>
        <taxon>Liparis</taxon>
    </lineage>
</organism>
<gene>
    <name evidence="2" type="primary">CPNE5_3</name>
    <name evidence="2" type="ORF">EYF80_010041</name>
</gene>
<evidence type="ECO:0000313" key="3">
    <source>
        <dbReference type="Proteomes" id="UP000314294"/>
    </source>
</evidence>
<reference evidence="2 3" key="1">
    <citation type="submission" date="2019-03" db="EMBL/GenBank/DDBJ databases">
        <title>First draft genome of Liparis tanakae, snailfish: a comprehensive survey of snailfish specific genes.</title>
        <authorList>
            <person name="Kim W."/>
            <person name="Song I."/>
            <person name="Jeong J.-H."/>
            <person name="Kim D."/>
            <person name="Kim S."/>
            <person name="Ryu S."/>
            <person name="Song J.Y."/>
            <person name="Lee S.K."/>
        </authorList>
    </citation>
    <scope>NUCLEOTIDE SEQUENCE [LARGE SCALE GENOMIC DNA]</scope>
    <source>
        <tissue evidence="2">Muscle</tissue>
    </source>
</reference>
<keyword evidence="3" id="KW-1185">Reference proteome</keyword>
<dbReference type="Proteomes" id="UP000314294">
    <property type="component" value="Unassembled WGS sequence"/>
</dbReference>
<sequence>MATIGDFDPLNSTVPATKIEITVSCRNLLDMDTFSKSDPVSLKFHRILVTKGFKERKSQDDITVSGGGVVERSRNMMGLSVRIAITMGKGGEGKGGLGNRVRKTAKGRGEKEVRGKEER</sequence>
<evidence type="ECO:0000256" key="1">
    <source>
        <dbReference type="SAM" id="MobiDB-lite"/>
    </source>
</evidence>